<feature type="compositionally biased region" description="Polar residues" evidence="1">
    <location>
        <begin position="40"/>
        <end position="51"/>
    </location>
</feature>
<proteinExistence type="predicted"/>
<reference evidence="3" key="1">
    <citation type="journal article" date="2019" name="Int. J. Syst. Evol. Microbiol.">
        <title>The Global Catalogue of Microorganisms (GCM) 10K type strain sequencing project: providing services to taxonomists for standard genome sequencing and annotation.</title>
        <authorList>
            <consortium name="The Broad Institute Genomics Platform"/>
            <consortium name="The Broad Institute Genome Sequencing Center for Infectious Disease"/>
            <person name="Wu L."/>
            <person name="Ma J."/>
        </authorList>
    </citation>
    <scope>NUCLEOTIDE SEQUENCE [LARGE SCALE GENOMIC DNA]</scope>
    <source>
        <strain evidence="3">JCM 17805</strain>
    </source>
</reference>
<protein>
    <submittedName>
        <fullName evidence="2">Uncharacterized protein</fullName>
    </submittedName>
</protein>
<dbReference type="RefSeq" id="WP_345196360.1">
    <property type="nucleotide sequence ID" value="NZ_BAABFL010000378.1"/>
</dbReference>
<evidence type="ECO:0000313" key="2">
    <source>
        <dbReference type="EMBL" id="GAA4650239.1"/>
    </source>
</evidence>
<sequence length="176" mass="19662">MASPELRRRSQPYSGSDLQGRVHERLDKYQEKKSGDKNKPQFSGRSASGTDGESLLDRDCFDNCSSCCEIGARKIAVFFQKAGLYIGKGFCWLAWGICFCSPRAQNSIKSGAIDKLQGKLDELEGRSDAISHHERAEAAYEEGDYLEGLGHDIQAGVAYARPRARSAWQNFKDRFK</sequence>
<keyword evidence="3" id="KW-1185">Reference proteome</keyword>
<feature type="region of interest" description="Disordered" evidence="1">
    <location>
        <begin position="1"/>
        <end position="51"/>
    </location>
</feature>
<gene>
    <name evidence="2" type="ORF">GCM10023116_25220</name>
</gene>
<dbReference type="Proteomes" id="UP001500604">
    <property type="component" value="Unassembled WGS sequence"/>
</dbReference>
<feature type="compositionally biased region" description="Basic and acidic residues" evidence="1">
    <location>
        <begin position="20"/>
        <end position="39"/>
    </location>
</feature>
<accession>A0ABP8V3T7</accession>
<evidence type="ECO:0000313" key="3">
    <source>
        <dbReference type="Proteomes" id="UP001500604"/>
    </source>
</evidence>
<comment type="caution">
    <text evidence="2">The sequence shown here is derived from an EMBL/GenBank/DDBJ whole genome shotgun (WGS) entry which is preliminary data.</text>
</comment>
<name>A0ABP8V3T7_9GAMM</name>
<evidence type="ECO:0000256" key="1">
    <source>
        <dbReference type="SAM" id="MobiDB-lite"/>
    </source>
</evidence>
<organism evidence="2 3">
    <name type="scientific">Kistimonas scapharcae</name>
    <dbReference type="NCBI Taxonomy" id="1036133"/>
    <lineage>
        <taxon>Bacteria</taxon>
        <taxon>Pseudomonadati</taxon>
        <taxon>Pseudomonadota</taxon>
        <taxon>Gammaproteobacteria</taxon>
        <taxon>Oceanospirillales</taxon>
        <taxon>Endozoicomonadaceae</taxon>
        <taxon>Kistimonas</taxon>
    </lineage>
</organism>
<dbReference type="EMBL" id="BAABFL010000378">
    <property type="protein sequence ID" value="GAA4650239.1"/>
    <property type="molecule type" value="Genomic_DNA"/>
</dbReference>